<comment type="caution">
    <text evidence="1">The sequence shown here is derived from an EMBL/GenBank/DDBJ whole genome shotgun (WGS) entry which is preliminary data.</text>
</comment>
<gene>
    <name evidence="1" type="ORF">NIES4072_68690</name>
</gene>
<keyword evidence="2" id="KW-1185">Reference proteome</keyword>
<dbReference type="Proteomes" id="UP000245124">
    <property type="component" value="Unassembled WGS sequence"/>
</dbReference>
<organism evidence="1 2">
    <name type="scientific">Nostoc commune NIES-4072</name>
    <dbReference type="NCBI Taxonomy" id="2005467"/>
    <lineage>
        <taxon>Bacteria</taxon>
        <taxon>Bacillati</taxon>
        <taxon>Cyanobacteriota</taxon>
        <taxon>Cyanophyceae</taxon>
        <taxon>Nostocales</taxon>
        <taxon>Nostocaceae</taxon>
        <taxon>Nostoc</taxon>
    </lineage>
</organism>
<dbReference type="AlphaFoldDB" id="A0A2R5FWP4"/>
<evidence type="ECO:0000313" key="2">
    <source>
        <dbReference type="Proteomes" id="UP000245124"/>
    </source>
</evidence>
<name>A0A2R5FWP4_NOSCO</name>
<reference evidence="1 2" key="1">
    <citation type="submission" date="2017-06" db="EMBL/GenBank/DDBJ databases">
        <title>Genome sequencing of cyanobaciteial culture collection at National Institute for Environmental Studies (NIES).</title>
        <authorList>
            <person name="Hirose Y."/>
            <person name="Shimura Y."/>
            <person name="Fujisawa T."/>
            <person name="Nakamura Y."/>
            <person name="Kawachi M."/>
        </authorList>
    </citation>
    <scope>NUCLEOTIDE SEQUENCE [LARGE SCALE GENOMIC DNA]</scope>
    <source>
        <strain evidence="1 2">NIES-4072</strain>
    </source>
</reference>
<protein>
    <submittedName>
        <fullName evidence="1">Uncharacterized protein</fullName>
    </submittedName>
</protein>
<dbReference type="EMBL" id="BDUD01000002">
    <property type="protein sequence ID" value="GBG23157.1"/>
    <property type="molecule type" value="Genomic_DNA"/>
</dbReference>
<evidence type="ECO:0000313" key="1">
    <source>
        <dbReference type="EMBL" id="GBG23157.1"/>
    </source>
</evidence>
<accession>A0A2R5FWP4</accession>
<sequence length="49" mass="6033">MSDARTLQNLDERTLAVHEARWRTRSFRRRSQISCYLQYYGNQNFKTYT</sequence>
<proteinExistence type="predicted"/>